<name>A0A9P4K0H8_9PLEO</name>
<comment type="caution">
    <text evidence="2">The sequence shown here is derived from an EMBL/GenBank/DDBJ whole genome shotgun (WGS) entry which is preliminary data.</text>
</comment>
<reference evidence="3" key="1">
    <citation type="journal article" date="2020" name="Stud. Mycol.">
        <title>101 Dothideomycetes genomes: A test case for predicting lifestyles and emergence of pathogens.</title>
        <authorList>
            <person name="Haridas S."/>
            <person name="Albert R."/>
            <person name="Binder M."/>
            <person name="Bloem J."/>
            <person name="LaButti K."/>
            <person name="Salamov A."/>
            <person name="Andreopoulos B."/>
            <person name="Baker S."/>
            <person name="Barry K."/>
            <person name="Bills G."/>
            <person name="Bluhm B."/>
            <person name="Cannon C."/>
            <person name="Castanera R."/>
            <person name="Culley D."/>
            <person name="Daum C."/>
            <person name="Ezra D."/>
            <person name="Gonzalez J."/>
            <person name="Henrissat B."/>
            <person name="Kuo A."/>
            <person name="Liang C."/>
            <person name="Lipzen A."/>
            <person name="Lutzoni F."/>
            <person name="Magnuson J."/>
            <person name="Mondo S."/>
            <person name="Nolan M."/>
            <person name="Ohm R."/>
            <person name="Pangilinan J."/>
            <person name="Park H.-J."/>
            <person name="Ramirez L."/>
            <person name="Alfaro M."/>
            <person name="Sun H."/>
            <person name="Tritt A."/>
            <person name="Yoshinaga Y."/>
            <person name="Zwiers L.-H."/>
            <person name="Turgeon B."/>
            <person name="Goodwin S."/>
            <person name="Spatafora J."/>
            <person name="Crous P."/>
            <person name="Grigoriev I."/>
        </authorList>
    </citation>
    <scope>NUCLEOTIDE SEQUENCE [LARGE SCALE GENOMIC DNA]</scope>
    <source>
        <strain evidence="3">CBS 304.66</strain>
    </source>
</reference>
<feature type="compositionally biased region" description="Polar residues" evidence="1">
    <location>
        <begin position="1"/>
        <end position="14"/>
    </location>
</feature>
<evidence type="ECO:0000313" key="3">
    <source>
        <dbReference type="Proteomes" id="UP000800093"/>
    </source>
</evidence>
<sequence>MASQEQRQSNATNGDRSENILGIRRDQDLFTEFLRREGGHNLSLADISQQWRIAPSGSSHAEVQLLHRQSQPGPVAGSSLFAYAGSTSNLPTRPTSSGYTNGHILSDQTGVGEHIGAWCGETANENTGPTDGRGPREMGGENRHRRTDRNDVGRN</sequence>
<accession>A0A9P4K0H8</accession>
<organism evidence="2 3">
    <name type="scientific">Lojkania enalia</name>
    <dbReference type="NCBI Taxonomy" id="147567"/>
    <lineage>
        <taxon>Eukaryota</taxon>
        <taxon>Fungi</taxon>
        <taxon>Dikarya</taxon>
        <taxon>Ascomycota</taxon>
        <taxon>Pezizomycotina</taxon>
        <taxon>Dothideomycetes</taxon>
        <taxon>Pleosporomycetidae</taxon>
        <taxon>Pleosporales</taxon>
        <taxon>Pleosporales incertae sedis</taxon>
        <taxon>Lojkania</taxon>
    </lineage>
</organism>
<protein>
    <submittedName>
        <fullName evidence="2">Uncharacterized protein</fullName>
    </submittedName>
</protein>
<dbReference type="Proteomes" id="UP000800093">
    <property type="component" value="Unassembled WGS sequence"/>
</dbReference>
<dbReference type="EMBL" id="ML986699">
    <property type="protein sequence ID" value="KAF2259731.1"/>
    <property type="molecule type" value="Genomic_DNA"/>
</dbReference>
<gene>
    <name evidence="2" type="ORF">CC78DRAFT_548055</name>
</gene>
<keyword evidence="3" id="KW-1185">Reference proteome</keyword>
<proteinExistence type="predicted"/>
<evidence type="ECO:0000256" key="1">
    <source>
        <dbReference type="SAM" id="MobiDB-lite"/>
    </source>
</evidence>
<evidence type="ECO:0000313" key="2">
    <source>
        <dbReference type="EMBL" id="KAF2259731.1"/>
    </source>
</evidence>
<feature type="compositionally biased region" description="Basic and acidic residues" evidence="1">
    <location>
        <begin position="133"/>
        <end position="155"/>
    </location>
</feature>
<feature type="region of interest" description="Disordered" evidence="1">
    <location>
        <begin position="119"/>
        <end position="155"/>
    </location>
</feature>
<dbReference type="AlphaFoldDB" id="A0A9P4K0H8"/>
<feature type="compositionally biased region" description="Polar residues" evidence="1">
    <location>
        <begin position="85"/>
        <end position="100"/>
    </location>
</feature>
<feature type="region of interest" description="Disordered" evidence="1">
    <location>
        <begin position="1"/>
        <end position="21"/>
    </location>
</feature>
<feature type="region of interest" description="Disordered" evidence="1">
    <location>
        <begin position="57"/>
        <end position="105"/>
    </location>
</feature>
<feature type="compositionally biased region" description="Polar residues" evidence="1">
    <location>
        <begin position="57"/>
        <end position="72"/>
    </location>
</feature>